<evidence type="ECO:0000313" key="3">
    <source>
        <dbReference type="Proteomes" id="UP000268908"/>
    </source>
</evidence>
<evidence type="ECO:0000313" key="2">
    <source>
        <dbReference type="EMBL" id="RLJ65098.1"/>
    </source>
</evidence>
<organism evidence="2 3">
    <name type="scientific">Sulfurisoma sediminicola</name>
    <dbReference type="NCBI Taxonomy" id="1381557"/>
    <lineage>
        <taxon>Bacteria</taxon>
        <taxon>Pseudomonadati</taxon>
        <taxon>Pseudomonadota</taxon>
        <taxon>Betaproteobacteria</taxon>
        <taxon>Nitrosomonadales</taxon>
        <taxon>Sterolibacteriaceae</taxon>
        <taxon>Sulfurisoma</taxon>
    </lineage>
</organism>
<evidence type="ECO:0000256" key="1">
    <source>
        <dbReference type="SAM" id="Phobius"/>
    </source>
</evidence>
<keyword evidence="1" id="KW-0472">Membrane</keyword>
<evidence type="ECO:0008006" key="4">
    <source>
        <dbReference type="Google" id="ProtNLM"/>
    </source>
</evidence>
<protein>
    <recommendedName>
        <fullName evidence="4">DUF3311 domain-containing protein</fullName>
    </recommendedName>
</protein>
<proteinExistence type="predicted"/>
<dbReference type="AlphaFoldDB" id="A0A497XG82"/>
<dbReference type="RefSeq" id="WP_121241665.1">
    <property type="nucleotide sequence ID" value="NZ_BHVV01000008.1"/>
</dbReference>
<dbReference type="OrthoDB" id="7066136at2"/>
<reference evidence="2 3" key="1">
    <citation type="submission" date="2018-10" db="EMBL/GenBank/DDBJ databases">
        <title>Genomic Encyclopedia of Type Strains, Phase IV (KMG-IV): sequencing the most valuable type-strain genomes for metagenomic binning, comparative biology and taxonomic classification.</title>
        <authorList>
            <person name="Goeker M."/>
        </authorList>
    </citation>
    <scope>NUCLEOTIDE SEQUENCE [LARGE SCALE GENOMIC DNA]</scope>
    <source>
        <strain evidence="2 3">DSM 26916</strain>
    </source>
</reference>
<accession>A0A497XG82</accession>
<keyword evidence="3" id="KW-1185">Reference proteome</keyword>
<keyword evidence="1" id="KW-0812">Transmembrane</keyword>
<name>A0A497XG82_9PROT</name>
<dbReference type="Proteomes" id="UP000268908">
    <property type="component" value="Unassembled WGS sequence"/>
</dbReference>
<dbReference type="EMBL" id="RCCI01000005">
    <property type="protein sequence ID" value="RLJ65098.1"/>
    <property type="molecule type" value="Genomic_DNA"/>
</dbReference>
<sequence>MYRSRLTAQRLAALFLLGCVLFNYPVLALFNRAASVLGVPVLYAWIFAAWLALIAVMAFVIEKRRD</sequence>
<feature type="transmembrane region" description="Helical" evidence="1">
    <location>
        <begin position="38"/>
        <end position="61"/>
    </location>
</feature>
<keyword evidence="1" id="KW-1133">Transmembrane helix</keyword>
<comment type="caution">
    <text evidence="2">The sequence shown here is derived from an EMBL/GenBank/DDBJ whole genome shotgun (WGS) entry which is preliminary data.</text>
</comment>
<gene>
    <name evidence="2" type="ORF">DFR35_1754</name>
</gene>